<accession>A0ABW4FUH0</accession>
<reference evidence="4" key="1">
    <citation type="journal article" date="2019" name="Int. J. Syst. Evol. Microbiol.">
        <title>The Global Catalogue of Microorganisms (GCM) 10K type strain sequencing project: providing services to taxonomists for standard genome sequencing and annotation.</title>
        <authorList>
            <consortium name="The Broad Institute Genomics Platform"/>
            <consortium name="The Broad Institute Genome Sequencing Center for Infectious Disease"/>
            <person name="Wu L."/>
            <person name="Ma J."/>
        </authorList>
    </citation>
    <scope>NUCLEOTIDE SEQUENCE [LARGE SCALE GENOMIC DNA]</scope>
    <source>
        <strain evidence="4">JCM 12165</strain>
    </source>
</reference>
<sequence>MLKKAGIVVAMGAAGLLAVSPLAFAGDKHDHNNDHDGKKKVKVEDVNHVDDSKKALINFSDNDAAFNYCSNGDIESFAVQDLVGALAIFGEATTDESEEYDCKQGADAGDSVKQKYED</sequence>
<evidence type="ECO:0000256" key="1">
    <source>
        <dbReference type="SAM" id="MobiDB-lite"/>
    </source>
</evidence>
<proteinExistence type="predicted"/>
<gene>
    <name evidence="3" type="ORF">ACFSCY_28015</name>
</gene>
<keyword evidence="2" id="KW-0732">Signal</keyword>
<dbReference type="RefSeq" id="WP_343985063.1">
    <property type="nucleotide sequence ID" value="NZ_BAAAJG010000026.1"/>
</dbReference>
<evidence type="ECO:0000256" key="2">
    <source>
        <dbReference type="SAM" id="SignalP"/>
    </source>
</evidence>
<dbReference type="Proteomes" id="UP001597145">
    <property type="component" value="Unassembled WGS sequence"/>
</dbReference>
<feature type="chain" id="PRO_5047108793" evidence="2">
    <location>
        <begin position="26"/>
        <end position="118"/>
    </location>
</feature>
<feature type="region of interest" description="Disordered" evidence="1">
    <location>
        <begin position="94"/>
        <end position="118"/>
    </location>
</feature>
<protein>
    <submittedName>
        <fullName evidence="3">Uncharacterized protein</fullName>
    </submittedName>
</protein>
<evidence type="ECO:0000313" key="4">
    <source>
        <dbReference type="Proteomes" id="UP001597145"/>
    </source>
</evidence>
<feature type="signal peptide" evidence="2">
    <location>
        <begin position="1"/>
        <end position="25"/>
    </location>
</feature>
<name>A0ABW4FUH0_9PSEU</name>
<organism evidence="3 4">
    <name type="scientific">Pseudonocardia aurantiaca</name>
    <dbReference type="NCBI Taxonomy" id="75290"/>
    <lineage>
        <taxon>Bacteria</taxon>
        <taxon>Bacillati</taxon>
        <taxon>Actinomycetota</taxon>
        <taxon>Actinomycetes</taxon>
        <taxon>Pseudonocardiales</taxon>
        <taxon>Pseudonocardiaceae</taxon>
        <taxon>Pseudonocardia</taxon>
    </lineage>
</organism>
<evidence type="ECO:0000313" key="3">
    <source>
        <dbReference type="EMBL" id="MFD1533276.1"/>
    </source>
</evidence>
<dbReference type="EMBL" id="JBHUCP010000025">
    <property type="protein sequence ID" value="MFD1533276.1"/>
    <property type="molecule type" value="Genomic_DNA"/>
</dbReference>
<feature type="compositionally biased region" description="Basic and acidic residues" evidence="1">
    <location>
        <begin position="100"/>
        <end position="118"/>
    </location>
</feature>
<comment type="caution">
    <text evidence="3">The sequence shown here is derived from an EMBL/GenBank/DDBJ whole genome shotgun (WGS) entry which is preliminary data.</text>
</comment>
<keyword evidence="4" id="KW-1185">Reference proteome</keyword>